<dbReference type="GO" id="GO:0006281">
    <property type="term" value="P:DNA repair"/>
    <property type="evidence" value="ECO:0007669"/>
    <property type="project" value="UniProtKB-KW"/>
</dbReference>
<keyword evidence="8" id="KW-0234">DNA repair</keyword>
<dbReference type="Gene3D" id="3.60.10.10">
    <property type="entry name" value="Endonuclease/exonuclease/phosphatase"/>
    <property type="match status" value="1"/>
</dbReference>
<keyword evidence="3" id="KW-0540">Nuclease</keyword>
<gene>
    <name evidence="10" type="ORF">KME25_21425</name>
</gene>
<reference evidence="10" key="1">
    <citation type="submission" date="2021-05" db="EMBL/GenBank/DDBJ databases">
        <authorList>
            <person name="Pietrasiak N."/>
            <person name="Ward R."/>
            <person name="Stajich J.E."/>
            <person name="Kurbessoian T."/>
        </authorList>
    </citation>
    <scope>NUCLEOTIDE SEQUENCE</scope>
    <source>
        <strain evidence="10">CPER-KK1</strain>
    </source>
</reference>
<evidence type="ECO:0000256" key="4">
    <source>
        <dbReference type="ARBA" id="ARBA00022723"/>
    </source>
</evidence>
<keyword evidence="6" id="KW-0378">Hydrolase</keyword>
<evidence type="ECO:0000256" key="5">
    <source>
        <dbReference type="ARBA" id="ARBA00022763"/>
    </source>
</evidence>
<dbReference type="PANTHER" id="PTHR15822">
    <property type="entry name" value="TRAF AND TNF RECEPTOR-ASSOCIATED PROTEIN"/>
    <property type="match status" value="1"/>
</dbReference>
<keyword evidence="4" id="KW-0479">Metal-binding</keyword>
<dbReference type="InterPro" id="IPR005135">
    <property type="entry name" value="Endo/exonuclease/phosphatase"/>
</dbReference>
<sequence>MRQFNILTYNIFNGCPPPRAEQLDTWLKQHSYDVVGLMEVEEFNSKHFQEHGKIWGDYTHAEFCQMPRANFVGVLSKYPIEVYPTPKEKFFHGILHVKICSIHYLIVHLTHKSVAARNEEISELIEIIQKISEPLIVMGDMNIVSPLDAEFHTDELRRALFQKLDLRLHFMSGHETIESIKDGTLEVLGKWSIDYRPMQRLLDIGLIDLCKESRDRYTVSAPTNIPDKGKAPLPPVRIDFIFANYQLSLLNPRAQVLTQSDLDNISDHYPVECSWTQ</sequence>
<dbReference type="AlphaFoldDB" id="A0A951PP35"/>
<dbReference type="SUPFAM" id="SSF56219">
    <property type="entry name" value="DNase I-like"/>
    <property type="match status" value="1"/>
</dbReference>
<evidence type="ECO:0000256" key="2">
    <source>
        <dbReference type="ARBA" id="ARBA00001946"/>
    </source>
</evidence>
<comment type="cofactor">
    <cofactor evidence="1">
        <name>Mn(2+)</name>
        <dbReference type="ChEBI" id="CHEBI:29035"/>
    </cofactor>
</comment>
<evidence type="ECO:0000256" key="6">
    <source>
        <dbReference type="ARBA" id="ARBA00022801"/>
    </source>
</evidence>
<evidence type="ECO:0000256" key="1">
    <source>
        <dbReference type="ARBA" id="ARBA00001936"/>
    </source>
</evidence>
<evidence type="ECO:0000256" key="8">
    <source>
        <dbReference type="ARBA" id="ARBA00023204"/>
    </source>
</evidence>
<reference evidence="10" key="2">
    <citation type="journal article" date="2022" name="Microbiol. Resour. Announc.">
        <title>Metagenome Sequencing to Explore Phylogenomics of Terrestrial Cyanobacteria.</title>
        <authorList>
            <person name="Ward R.D."/>
            <person name="Stajich J.E."/>
            <person name="Johansen J.R."/>
            <person name="Huntemann M."/>
            <person name="Clum A."/>
            <person name="Foster B."/>
            <person name="Foster B."/>
            <person name="Roux S."/>
            <person name="Palaniappan K."/>
            <person name="Varghese N."/>
            <person name="Mukherjee S."/>
            <person name="Reddy T.B.K."/>
            <person name="Daum C."/>
            <person name="Copeland A."/>
            <person name="Chen I.A."/>
            <person name="Ivanova N.N."/>
            <person name="Kyrpides N.C."/>
            <person name="Shapiro N."/>
            <person name="Eloe-Fadrosh E.A."/>
            <person name="Pietrasiak N."/>
        </authorList>
    </citation>
    <scope>NUCLEOTIDE SEQUENCE</scope>
    <source>
        <strain evidence="10">CPER-KK1</strain>
    </source>
</reference>
<dbReference type="Proteomes" id="UP000753908">
    <property type="component" value="Unassembled WGS sequence"/>
</dbReference>
<evidence type="ECO:0000313" key="11">
    <source>
        <dbReference type="Proteomes" id="UP000753908"/>
    </source>
</evidence>
<comment type="caution">
    <text evidence="10">The sequence shown here is derived from an EMBL/GenBank/DDBJ whole genome shotgun (WGS) entry which is preliminary data.</text>
</comment>
<evidence type="ECO:0000256" key="3">
    <source>
        <dbReference type="ARBA" id="ARBA00022722"/>
    </source>
</evidence>
<name>A0A951PP35_9CYAN</name>
<dbReference type="Pfam" id="PF03372">
    <property type="entry name" value="Exo_endo_phos"/>
    <property type="match status" value="1"/>
</dbReference>
<evidence type="ECO:0000259" key="9">
    <source>
        <dbReference type="Pfam" id="PF03372"/>
    </source>
</evidence>
<dbReference type="EMBL" id="JAHHIF010000033">
    <property type="protein sequence ID" value="MBW4546978.1"/>
    <property type="molecule type" value="Genomic_DNA"/>
</dbReference>
<evidence type="ECO:0000313" key="10">
    <source>
        <dbReference type="EMBL" id="MBW4546978.1"/>
    </source>
</evidence>
<protein>
    <submittedName>
        <fullName evidence="10">Endonuclease/exonuclease/phosphatase family protein</fullName>
    </submittedName>
</protein>
<feature type="domain" description="Endonuclease/exonuclease/phosphatase" evidence="9">
    <location>
        <begin position="7"/>
        <end position="268"/>
    </location>
</feature>
<proteinExistence type="predicted"/>
<dbReference type="GO" id="GO:0016787">
    <property type="term" value="F:hydrolase activity"/>
    <property type="evidence" value="ECO:0007669"/>
    <property type="project" value="UniProtKB-KW"/>
</dbReference>
<dbReference type="GO" id="GO:0046872">
    <property type="term" value="F:metal ion binding"/>
    <property type="evidence" value="ECO:0007669"/>
    <property type="project" value="UniProtKB-KW"/>
</dbReference>
<comment type="cofactor">
    <cofactor evidence="2">
        <name>Mg(2+)</name>
        <dbReference type="ChEBI" id="CHEBI:18420"/>
    </cofactor>
</comment>
<dbReference type="InterPro" id="IPR036691">
    <property type="entry name" value="Endo/exonu/phosph_ase_sf"/>
</dbReference>
<keyword evidence="10" id="KW-0255">Endonuclease</keyword>
<dbReference type="PANTHER" id="PTHR15822:SF4">
    <property type="entry name" value="TYROSYL-DNA PHOSPHODIESTERASE 2"/>
    <property type="match status" value="1"/>
</dbReference>
<keyword evidence="5" id="KW-0227">DNA damage</keyword>
<evidence type="ECO:0000256" key="7">
    <source>
        <dbReference type="ARBA" id="ARBA00022842"/>
    </source>
</evidence>
<accession>A0A951PP35</accession>
<keyword evidence="7" id="KW-0460">Magnesium</keyword>
<dbReference type="GO" id="GO:0004519">
    <property type="term" value="F:endonuclease activity"/>
    <property type="evidence" value="ECO:0007669"/>
    <property type="project" value="UniProtKB-KW"/>
</dbReference>
<dbReference type="InterPro" id="IPR051547">
    <property type="entry name" value="TDP2-like"/>
</dbReference>
<organism evidence="10 11">
    <name type="scientific">Symplocastrum torsivum CPER-KK1</name>
    <dbReference type="NCBI Taxonomy" id="450513"/>
    <lineage>
        <taxon>Bacteria</taxon>
        <taxon>Bacillati</taxon>
        <taxon>Cyanobacteriota</taxon>
        <taxon>Cyanophyceae</taxon>
        <taxon>Oscillatoriophycideae</taxon>
        <taxon>Oscillatoriales</taxon>
        <taxon>Microcoleaceae</taxon>
        <taxon>Symplocastrum</taxon>
    </lineage>
</organism>